<dbReference type="Pfam" id="PF25023">
    <property type="entry name" value="TEN_YD-shell"/>
    <property type="match status" value="1"/>
</dbReference>
<feature type="compositionally biased region" description="Low complexity" evidence="2">
    <location>
        <begin position="1610"/>
        <end position="1628"/>
    </location>
</feature>
<dbReference type="Pfam" id="PF07591">
    <property type="entry name" value="PT-HINT"/>
    <property type="match status" value="1"/>
</dbReference>
<dbReference type="InterPro" id="IPR006530">
    <property type="entry name" value="YD"/>
</dbReference>
<feature type="region of interest" description="Disordered" evidence="2">
    <location>
        <begin position="108"/>
        <end position="134"/>
    </location>
</feature>
<dbReference type="NCBIfam" id="TIGR01643">
    <property type="entry name" value="YD_repeat_2x"/>
    <property type="match status" value="4"/>
</dbReference>
<keyword evidence="3" id="KW-1133">Transmembrane helix</keyword>
<dbReference type="NCBIfam" id="TIGR03696">
    <property type="entry name" value="Rhs_assc_core"/>
    <property type="match status" value="1"/>
</dbReference>
<dbReference type="InterPro" id="IPR036844">
    <property type="entry name" value="Hint_dom_sf"/>
</dbReference>
<dbReference type="InterPro" id="IPR006141">
    <property type="entry name" value="Intein_N"/>
</dbReference>
<feature type="compositionally biased region" description="Basic residues" evidence="2">
    <location>
        <begin position="1887"/>
        <end position="1897"/>
    </location>
</feature>
<dbReference type="SMART" id="SM00306">
    <property type="entry name" value="HintN"/>
    <property type="match status" value="1"/>
</dbReference>
<evidence type="ECO:0000313" key="5">
    <source>
        <dbReference type="EMBL" id="TQL39460.1"/>
    </source>
</evidence>
<accession>A0A542XUE3</accession>
<dbReference type="PANTHER" id="PTHR32305">
    <property type="match status" value="1"/>
</dbReference>
<dbReference type="Gene3D" id="2.180.10.10">
    <property type="entry name" value="RHS repeat-associated core"/>
    <property type="match status" value="2"/>
</dbReference>
<evidence type="ECO:0000256" key="2">
    <source>
        <dbReference type="SAM" id="MobiDB-lite"/>
    </source>
</evidence>
<feature type="compositionally biased region" description="Polar residues" evidence="2">
    <location>
        <begin position="847"/>
        <end position="859"/>
    </location>
</feature>
<dbReference type="SUPFAM" id="SSF51294">
    <property type="entry name" value="Hedgehog/intein (Hint) domain"/>
    <property type="match status" value="1"/>
</dbReference>
<gene>
    <name evidence="5" type="ORF">FB564_4715</name>
</gene>
<dbReference type="PROSITE" id="PS50817">
    <property type="entry name" value="INTEIN_N_TER"/>
    <property type="match status" value="1"/>
</dbReference>
<protein>
    <submittedName>
        <fullName evidence="5">Intein/intein/RHS repeat-associated protein</fullName>
    </submittedName>
</protein>
<dbReference type="InterPro" id="IPR050708">
    <property type="entry name" value="T6SS_VgrG/RHS"/>
</dbReference>
<dbReference type="Proteomes" id="UP000315983">
    <property type="component" value="Unassembled WGS sequence"/>
</dbReference>
<feature type="region of interest" description="Disordered" evidence="2">
    <location>
        <begin position="1610"/>
        <end position="1635"/>
    </location>
</feature>
<dbReference type="InterPro" id="IPR022385">
    <property type="entry name" value="Rhs_assc_core"/>
</dbReference>
<dbReference type="Gene3D" id="2.170.16.10">
    <property type="entry name" value="Hedgehog/Intein (Hint) domain"/>
    <property type="match status" value="1"/>
</dbReference>
<feature type="region of interest" description="Disordered" evidence="2">
    <location>
        <begin position="1886"/>
        <end position="1905"/>
    </location>
</feature>
<reference evidence="5 6" key="1">
    <citation type="submission" date="2019-06" db="EMBL/GenBank/DDBJ databases">
        <title>Sequencing the genomes of 1000 actinobacteria strains.</title>
        <authorList>
            <person name="Klenk H.-P."/>
        </authorList>
    </citation>
    <scope>NUCLEOTIDE SEQUENCE [LARGE SCALE GENOMIC DNA]</scope>
    <source>
        <strain evidence="5 6">DSM 44819</strain>
    </source>
</reference>
<dbReference type="EMBL" id="VFOL01000001">
    <property type="protein sequence ID" value="TQL39460.1"/>
    <property type="molecule type" value="Genomic_DNA"/>
</dbReference>
<dbReference type="CDD" id="cd00081">
    <property type="entry name" value="Hint"/>
    <property type="match status" value="1"/>
</dbReference>
<evidence type="ECO:0000259" key="4">
    <source>
        <dbReference type="SMART" id="SM00306"/>
    </source>
</evidence>
<name>A0A542XUE3_SALAC</name>
<sequence length="2264" mass="245151">MVSAEDAGRGQRFGGRTRRSVWLAAGLSVVMTLTMWGEQPEAVAAPTWDAPTPREAAGVATRAVTSKPGRADHADSRVVAGAKKVVWPSGTAVADVAAASAAAGRARGTRAGLTGPPRARAGSLPVTVSSGSPVDDVLPRRSDVAAVTAVKVSVHDRAVTARAGVEGLLVSASRVDGKPGEGRARVQVDYAGFAQAYGGGWASRLRLVELPECALSTPEAEACRTRTPLLTDNDTANSEVSAMVSVGAQSAMVLAVEAEASGDNGDYTATSLSPAGQWQVSTQTGDFSWSYPLRVPPSLGGPAPDIGFSYSSGSIDGRTALTNNQGSWIGDGWDSWPGFIERKYQSCADDNPGHKTGDLCWFNDNATLSLNGHAGELIRDGSVWRLRNDDGTRVERLTSSARGNGDNDNEYWKVTTPDGMQYFFGYHRLPGWSSGKPVTDSTWTVPVFGNNSGEPCYKSSFAEAYCAQAWRWNLDYVVDPNSNSMAYFYGTETGAYARDLDPDQRTTYDRGGYLKRIEYGMRANAEYGEAAPLRVVFTTAERCLTSCWSGAAWTSDPVSANWHDTPWDQYCKTGPCTTQGAPTFWTAHRLTKVTAQTRNGATSYADVESWTLRQEFINAGTGESTPMWLRGITRTGHVSTAGGDAVSDPEITFSTGAHPLPNRVDGPGDGRTALNRWRIKAVRTESGGDIIVSYSDADCTRSTLPDPASNTKRCMPSYYSPDAGEPTLDWFHKYVVTRVDLDDTATDQPTEVTMYDYDTPAWAYNTDELTKDKYRTWSDWRGYGKVTVRHGDPSGQQTAVEHRYLRGLDGGKASSGVRDVWVTDSWGGRIEDHEALQGFELQTITKNGPSGAEVSSTRNDPWINGPTATRSRDGITTKAWMVDTDIARARTALAAGGHRYVKTVTSFNSDGLPISVEDHGDEAVTGDETCARTSYARNDNIWMIDRLSQVETLSRLCAGAPTPADPATVLGRTRSFYDTYVDDSSHGRAPTKGNVVRTEELETFTGSTPVYTRTSTMAYDTNGRIVAVTDPRGHTTTTAHTTANGGQVVQTVVTNPKGHTSTTLLAPAWAAPTKVTDANGAVTDLTYDGLGRLTNVWKPGRNKATHTPSVKFAYQVRNSDGPTAVTTEALLPTGRTYRTSVNLYDGFLRLRQTQLQATGGGRTITDTMTNSLGVTAWTSAPYYDSTNTEVNTSLATPQGQIPSITRHIFDGAGRQTAQILIGDGVEKWRTTTSYGGDRVHTIPPAGGTATTTITNAHGRKTTLRQYKNPADVGSDDPATFDATVYTHTPLGQLETVTDVTGANTWSHTYDLRGRQTQAVDPDHGTTTSIYDAAGNLTTSTGSGRSPIAYTYDELGRQTSVRDDTPSGSIRAEWEYDTLPNGIGKLTAATRYTNGDPYTSRVNAYDAYGRPTSTSLVLPNSQSQLCAAASPNTCTYTTTHTYRPNGQPWRIGMPAAADLPAETLILGYTDVGNPAGSLSPAQSYAHTVIYNKLDQLTQYQLGQFGRRVAVTSTIDEPTRRLTNTNVVPELKPEAANHTYTYDDVGNVTEIHDTPTGGTPDHQCFTFDYLRRMTEAWTPESGTCTTTPTTWNQIDAATDPYWHTWTLDNTGNRTTETRHGTTNTTHTYTYPNPGQPRPHAVTTVTATGADTWNRTYTYDDAGNTTTRPTTTGDTQTLTWDREGKLTTTTDTTGDTSYIYDANGNRLIRTDPTGTTLYLPGGTEIRHTTNSTTNATRYYTFAGQTIAIRTATNLDWIISDHHGTAHLTIDATTLTTATRRTLPYGQQRTTTTTGTWPTGLDKGFLGGTQDPTGLTHLNARQYDPTLGRFISVDPIMDLTDPQQWNGYTYANNNPTTYSDPSGLAHLEGGGKSEGRIAHQTGGKIIISGRKLPKSKSKKSSKGNDEVIAGNDTYQLTRTSSGALQLNGVPIPPGLDEEVVVREIVSYCEALPGYCESNLSCPYRYIEECTDIWERGALAVMRGALGGEFGLSYDRALYGTLPQAIQEGFDEFGWGGGGRLVSRFMGKSRRGSCLFKSFAGGTEVLLANGSTKPIKEIEVGDTVWATDPQTGEEGPRRVTHLWIHNDQLVDLKVDGGTLTTTEDHPFWNETDQQWQDSQDLDRGDLLRTATGASVAVDGLDWSTIQQGTAYNLTVADIHTYYVLAGNTPVLVHNDNPGGMVGANGTQITSSTVWLRGPYRIDVENPNPGVRPGQMHFQDQATGAKYLYNHDTGKFDGMPNSLQKELDKKMPDYKKAIAKGNRFLGMGGC</sequence>
<evidence type="ECO:0000256" key="1">
    <source>
        <dbReference type="ARBA" id="ARBA00022737"/>
    </source>
</evidence>
<feature type="region of interest" description="Disordered" evidence="2">
    <location>
        <begin position="847"/>
        <end position="870"/>
    </location>
</feature>
<comment type="caution">
    <text evidence="5">The sequence shown here is derived from an EMBL/GenBank/DDBJ whole genome shotgun (WGS) entry which is preliminary data.</text>
</comment>
<dbReference type="InterPro" id="IPR056823">
    <property type="entry name" value="TEN-like_YD-shell"/>
</dbReference>
<dbReference type="Pfam" id="PF05593">
    <property type="entry name" value="RHS_repeat"/>
    <property type="match status" value="2"/>
</dbReference>
<dbReference type="GO" id="GO:0016539">
    <property type="term" value="P:intein-mediated protein splicing"/>
    <property type="evidence" value="ECO:0007669"/>
    <property type="project" value="InterPro"/>
</dbReference>
<keyword evidence="3" id="KW-0472">Membrane</keyword>
<keyword evidence="3" id="KW-0812">Transmembrane</keyword>
<feature type="domain" description="Hint" evidence="4">
    <location>
        <begin position="2031"/>
        <end position="2126"/>
    </location>
</feature>
<keyword evidence="1" id="KW-0677">Repeat</keyword>
<evidence type="ECO:0000256" key="3">
    <source>
        <dbReference type="SAM" id="Phobius"/>
    </source>
</evidence>
<dbReference type="InterPro" id="IPR003587">
    <property type="entry name" value="Hint_dom_N"/>
</dbReference>
<organism evidence="5 6">
    <name type="scientific">Salinispora arenicola</name>
    <dbReference type="NCBI Taxonomy" id="168697"/>
    <lineage>
        <taxon>Bacteria</taxon>
        <taxon>Bacillati</taxon>
        <taxon>Actinomycetota</taxon>
        <taxon>Actinomycetes</taxon>
        <taxon>Micromonosporales</taxon>
        <taxon>Micromonosporaceae</taxon>
        <taxon>Salinispora</taxon>
    </lineage>
</organism>
<proteinExistence type="predicted"/>
<evidence type="ECO:0000313" key="6">
    <source>
        <dbReference type="Proteomes" id="UP000315983"/>
    </source>
</evidence>
<dbReference type="InterPro" id="IPR031325">
    <property type="entry name" value="RHS_repeat"/>
</dbReference>
<dbReference type="PANTHER" id="PTHR32305:SF17">
    <property type="entry name" value="TRNA NUCLEASE WAPA"/>
    <property type="match status" value="1"/>
</dbReference>
<feature type="transmembrane region" description="Helical" evidence="3">
    <location>
        <begin position="21"/>
        <end position="37"/>
    </location>
</feature>